<gene>
    <name evidence="2" type="ORF">ABVT11_18935</name>
</gene>
<sequence>MAAVALMTGLPACAHQIVSPIASGPVPGTKQLARSVSITGPEGAPLAPQEKLATLRQVAAQGRPVLLQAQLAAMARFGDMDLYAGNRARLLLDGPATFAAMFEAIRGARRSILLESYIVEDARIARELAALLKARRAEGLDVVLLYDAVGSIGTDQAFFDGLRDAGVAVCKFNPVNPLERPGYWGISHRDHRKLLVVDDELAFTGGINISSVYSSGSMGTRRSSRAVGEAGKASGWRDTQIAIQGPAAGAMGTLFRSSWLRQGCEGEPGPVQPVSARRGGAQLVRIVAATPDDPESRIYRLLLGSIQAASHSIYMTMAYFAPGAEMLDALKAAARRGVDVKLVLPSLSDFTPVLEAGRASYADLLEAGVSIHELQSSVLHAKTAVIDGVVSTVGSSNMDWRSFEANDEVNAVVLGEDFAGEMMEAFRRDLAASVQISAAEWARRPLLQKLRQAFWQVFERFW</sequence>
<evidence type="ECO:0000313" key="2">
    <source>
        <dbReference type="EMBL" id="MET1491923.1"/>
    </source>
</evidence>
<dbReference type="CDD" id="cd09110">
    <property type="entry name" value="PLDc_CLS_1"/>
    <property type="match status" value="1"/>
</dbReference>
<dbReference type="Gene3D" id="3.30.870.10">
    <property type="entry name" value="Endonuclease Chain A"/>
    <property type="match status" value="2"/>
</dbReference>
<proteinExistence type="predicted"/>
<dbReference type="CDD" id="cd09159">
    <property type="entry name" value="PLDc_ybhO_like_2"/>
    <property type="match status" value="1"/>
</dbReference>
<dbReference type="EMBL" id="JBEWLZ010000017">
    <property type="protein sequence ID" value="MET1491923.1"/>
    <property type="molecule type" value="Genomic_DNA"/>
</dbReference>
<reference evidence="2 3" key="1">
    <citation type="submission" date="2024-07" db="EMBL/GenBank/DDBJ databases">
        <title>Uliginosibacterium paludis KCTC:42655.</title>
        <authorList>
            <person name="Kim M.K."/>
        </authorList>
    </citation>
    <scope>NUCLEOTIDE SEQUENCE [LARGE SCALE GENOMIC DNA]</scope>
    <source>
        <strain evidence="2 3">KCTC 42655</strain>
    </source>
</reference>
<dbReference type="SUPFAM" id="SSF56024">
    <property type="entry name" value="Phospholipase D/nuclease"/>
    <property type="match status" value="2"/>
</dbReference>
<organism evidence="2 3">
    <name type="scientific">Uliginosibacterium paludis</name>
    <dbReference type="NCBI Taxonomy" id="1615952"/>
    <lineage>
        <taxon>Bacteria</taxon>
        <taxon>Pseudomonadati</taxon>
        <taxon>Pseudomonadota</taxon>
        <taxon>Betaproteobacteria</taxon>
        <taxon>Rhodocyclales</taxon>
        <taxon>Zoogloeaceae</taxon>
        <taxon>Uliginosibacterium</taxon>
    </lineage>
</organism>
<dbReference type="Pfam" id="PF00614">
    <property type="entry name" value="PLDc"/>
    <property type="match status" value="1"/>
</dbReference>
<accession>A0ABV2CVH9</accession>
<dbReference type="InterPro" id="IPR025202">
    <property type="entry name" value="PLD-like_dom"/>
</dbReference>
<dbReference type="SMART" id="SM00155">
    <property type="entry name" value="PLDc"/>
    <property type="match status" value="2"/>
</dbReference>
<protein>
    <submittedName>
        <fullName evidence="2">Phospholipase D-like domain-containing protein</fullName>
    </submittedName>
</protein>
<keyword evidence="3" id="KW-1185">Reference proteome</keyword>
<evidence type="ECO:0000259" key="1">
    <source>
        <dbReference type="PROSITE" id="PS50035"/>
    </source>
</evidence>
<dbReference type="PROSITE" id="PS50035">
    <property type="entry name" value="PLD"/>
    <property type="match status" value="2"/>
</dbReference>
<feature type="domain" description="PLD phosphodiesterase" evidence="1">
    <location>
        <begin position="375"/>
        <end position="402"/>
    </location>
</feature>
<dbReference type="PANTHER" id="PTHR21248">
    <property type="entry name" value="CARDIOLIPIN SYNTHASE"/>
    <property type="match status" value="1"/>
</dbReference>
<dbReference type="Proteomes" id="UP001548590">
    <property type="component" value="Unassembled WGS sequence"/>
</dbReference>
<dbReference type="InterPro" id="IPR001736">
    <property type="entry name" value="PLipase_D/transphosphatidylase"/>
</dbReference>
<dbReference type="RefSeq" id="WP_345927989.1">
    <property type="nucleotide sequence ID" value="NZ_JBDIVF010000005.1"/>
</dbReference>
<dbReference type="Pfam" id="PF13091">
    <property type="entry name" value="PLDc_2"/>
    <property type="match status" value="1"/>
</dbReference>
<feature type="domain" description="PLD phosphodiesterase" evidence="1">
    <location>
        <begin position="186"/>
        <end position="213"/>
    </location>
</feature>
<dbReference type="PANTHER" id="PTHR21248:SF22">
    <property type="entry name" value="PHOSPHOLIPASE D"/>
    <property type="match status" value="1"/>
</dbReference>
<evidence type="ECO:0000313" key="3">
    <source>
        <dbReference type="Proteomes" id="UP001548590"/>
    </source>
</evidence>
<name>A0ABV2CVH9_9RHOO</name>
<comment type="caution">
    <text evidence="2">The sequence shown here is derived from an EMBL/GenBank/DDBJ whole genome shotgun (WGS) entry which is preliminary data.</text>
</comment>